<evidence type="ECO:0000259" key="2">
    <source>
        <dbReference type="Pfam" id="PF04909"/>
    </source>
</evidence>
<dbReference type="GO" id="GO:0005737">
    <property type="term" value="C:cytoplasm"/>
    <property type="evidence" value="ECO:0007669"/>
    <property type="project" value="TreeGrafter"/>
</dbReference>
<keyword evidence="1" id="KW-0456">Lyase</keyword>
<dbReference type="EMBL" id="VLNT01000024">
    <property type="protein sequence ID" value="TSD55279.1"/>
    <property type="molecule type" value="Genomic_DNA"/>
</dbReference>
<comment type="caution">
    <text evidence="3">The sequence shown here is derived from an EMBL/GenBank/DDBJ whole genome shotgun (WGS) entry which is preliminary data.</text>
</comment>
<keyword evidence="3" id="KW-0378">Hydrolase</keyword>
<dbReference type="GO" id="GO:0016787">
    <property type="term" value="F:hydrolase activity"/>
    <property type="evidence" value="ECO:0007669"/>
    <property type="project" value="UniProtKB-KW"/>
</dbReference>
<evidence type="ECO:0000313" key="3">
    <source>
        <dbReference type="EMBL" id="TSD55279.1"/>
    </source>
</evidence>
<feature type="domain" description="Amidohydrolase-related" evidence="2">
    <location>
        <begin position="121"/>
        <end position="330"/>
    </location>
</feature>
<dbReference type="GO" id="GO:0019748">
    <property type="term" value="P:secondary metabolic process"/>
    <property type="evidence" value="ECO:0007669"/>
    <property type="project" value="TreeGrafter"/>
</dbReference>
<accession>A0A554RMF6</accession>
<dbReference type="SUPFAM" id="SSF51556">
    <property type="entry name" value="Metallo-dependent hydrolases"/>
    <property type="match status" value="1"/>
</dbReference>
<evidence type="ECO:0000313" key="4">
    <source>
        <dbReference type="Proteomes" id="UP000316988"/>
    </source>
</evidence>
<keyword evidence="4" id="KW-1185">Reference proteome</keyword>
<dbReference type="RefSeq" id="WP_185973214.1">
    <property type="nucleotide sequence ID" value="NZ_VLNT01000024.1"/>
</dbReference>
<dbReference type="Pfam" id="PF04909">
    <property type="entry name" value="Amidohydro_2"/>
    <property type="match status" value="1"/>
</dbReference>
<reference evidence="3 4" key="1">
    <citation type="submission" date="2019-07" db="EMBL/GenBank/DDBJ databases">
        <authorList>
            <person name="Zhao L.H."/>
        </authorList>
    </citation>
    <scope>NUCLEOTIDE SEQUENCE [LARGE SCALE GENOMIC DNA]</scope>
    <source>
        <strain evidence="3 4">Co35</strain>
    </source>
</reference>
<name>A0A554RMF6_9ACTN</name>
<dbReference type="InterPro" id="IPR006680">
    <property type="entry name" value="Amidohydro-rel"/>
</dbReference>
<dbReference type="PANTHER" id="PTHR21240:SF28">
    <property type="entry name" value="ISO-OROTATE DECARBOXYLASE (EUROFUNG)"/>
    <property type="match status" value="1"/>
</dbReference>
<dbReference type="AlphaFoldDB" id="A0A554RMF6"/>
<protein>
    <submittedName>
        <fullName evidence="3">Amidohydrolase</fullName>
    </submittedName>
</protein>
<dbReference type="InterPro" id="IPR032466">
    <property type="entry name" value="Metal_Hydrolase"/>
</dbReference>
<sequence length="335" mass="35837">MNATEPVGAGVAIDVHAHQAPKGLIEDVYSGRLQFPNVEVMREGDSHRVSFAGGAATRPIAPGLLDADRRAAWMSDNGIGYQVTGGWLDIFGYDLPADEGADWAEALTGALQSEADLEKQIVLGTVPLQDPEGAASALRRQRDAGSPGVMIASRAGELNLDDGVMIPFWEAADETNAVVLIHPGFGGASNRYHEFGLVNGLARLEDTTVTMARLLYAGVPARFPNARIVVSHGGAALPYVLGRLNRNHVMNADTTHDPMESFSHLYFDSVVFDPPTLRFLVDKVGADHVLLGSDYPFPIGDLTPRNVVDQAALSHDQRSQIFSATARSLFLGGEA</sequence>
<dbReference type="Proteomes" id="UP000316988">
    <property type="component" value="Unassembled WGS sequence"/>
</dbReference>
<proteinExistence type="predicted"/>
<gene>
    <name evidence="3" type="ORF">FNM00_17095</name>
</gene>
<dbReference type="InterPro" id="IPR032465">
    <property type="entry name" value="ACMSD"/>
</dbReference>
<dbReference type="Gene3D" id="3.20.20.140">
    <property type="entry name" value="Metal-dependent hydrolases"/>
    <property type="match status" value="1"/>
</dbReference>
<organism evidence="3 4">
    <name type="scientific">Aeromicrobium piscarium</name>
    <dbReference type="NCBI Taxonomy" id="2590901"/>
    <lineage>
        <taxon>Bacteria</taxon>
        <taxon>Bacillati</taxon>
        <taxon>Actinomycetota</taxon>
        <taxon>Actinomycetes</taxon>
        <taxon>Propionibacteriales</taxon>
        <taxon>Nocardioidaceae</taxon>
        <taxon>Aeromicrobium</taxon>
    </lineage>
</organism>
<dbReference type="GO" id="GO:0016831">
    <property type="term" value="F:carboxy-lyase activity"/>
    <property type="evidence" value="ECO:0007669"/>
    <property type="project" value="InterPro"/>
</dbReference>
<evidence type="ECO:0000256" key="1">
    <source>
        <dbReference type="ARBA" id="ARBA00023239"/>
    </source>
</evidence>
<dbReference type="PANTHER" id="PTHR21240">
    <property type="entry name" value="2-AMINO-3-CARBOXYLMUCONATE-6-SEMIALDEHYDE DECARBOXYLASE"/>
    <property type="match status" value="1"/>
</dbReference>